<dbReference type="OrthoDB" id="408820at2759"/>
<dbReference type="EMBL" id="CAJNJA010026249">
    <property type="protein sequence ID" value="CAE7556802.1"/>
    <property type="molecule type" value="Genomic_DNA"/>
</dbReference>
<proteinExistence type="predicted"/>
<reference evidence="1" key="1">
    <citation type="submission" date="2021-02" db="EMBL/GenBank/DDBJ databases">
        <authorList>
            <person name="Dougan E. K."/>
            <person name="Rhodes N."/>
            <person name="Thang M."/>
            <person name="Chan C."/>
        </authorList>
    </citation>
    <scope>NUCLEOTIDE SEQUENCE</scope>
</reference>
<comment type="caution">
    <text evidence="1">The sequence shown here is derived from an EMBL/GenBank/DDBJ whole genome shotgun (WGS) entry which is preliminary data.</text>
</comment>
<dbReference type="Proteomes" id="UP000601435">
    <property type="component" value="Unassembled WGS sequence"/>
</dbReference>
<accession>A0A812U8G8</accession>
<sequence length="132" mass="14693">MVATAAEQREKAAELLRVLEDGFADANWLIVRRDGGRLIYLDSSHGMGLGWEKEIVNNVTILMHVISHGVNLTPEMQILKDMIRAQLKLPKAASWLAKIPTQAETMEKPLGLYSSSVHDPQNLTDANLKSLF</sequence>
<name>A0A812U8G8_9DINO</name>
<evidence type="ECO:0000313" key="2">
    <source>
        <dbReference type="Proteomes" id="UP000601435"/>
    </source>
</evidence>
<keyword evidence="2" id="KW-1185">Reference proteome</keyword>
<evidence type="ECO:0000313" key="1">
    <source>
        <dbReference type="EMBL" id="CAE7556802.1"/>
    </source>
</evidence>
<dbReference type="AlphaFoldDB" id="A0A812U8G8"/>
<organism evidence="1 2">
    <name type="scientific">Symbiodinium necroappetens</name>
    <dbReference type="NCBI Taxonomy" id="1628268"/>
    <lineage>
        <taxon>Eukaryota</taxon>
        <taxon>Sar</taxon>
        <taxon>Alveolata</taxon>
        <taxon>Dinophyceae</taxon>
        <taxon>Suessiales</taxon>
        <taxon>Symbiodiniaceae</taxon>
        <taxon>Symbiodinium</taxon>
    </lineage>
</organism>
<gene>
    <name evidence="1" type="ORF">SNEC2469_LOCUS16068</name>
</gene>
<protein>
    <submittedName>
        <fullName evidence="1">Uncharacterized protein</fullName>
    </submittedName>
</protein>